<keyword evidence="2" id="KW-0479">Metal-binding</keyword>
<reference evidence="5 6" key="1">
    <citation type="journal article" date="2009" name="Genome Res.">
        <title>Comparative genomics of the fungal pathogens Candida dubliniensis and Candida albicans.</title>
        <authorList>
            <person name="Jackson A.P."/>
            <person name="Gamble J.A."/>
            <person name="Yeomans T."/>
            <person name="Moran G.P."/>
            <person name="Saunders D."/>
            <person name="Harris D."/>
            <person name="Aslett M."/>
            <person name="Barrell J.F."/>
            <person name="Butler G."/>
            <person name="Citiulo F."/>
            <person name="Coleman D.C."/>
            <person name="de Groot P.W.J."/>
            <person name="Goodwin T.J."/>
            <person name="Quail M.A."/>
            <person name="McQuillan J."/>
            <person name="Munro C.A."/>
            <person name="Pain A."/>
            <person name="Poulter R.T."/>
            <person name="Rajandream M.A."/>
            <person name="Renauld H."/>
            <person name="Spiering M.J."/>
            <person name="Tivey A."/>
            <person name="Gow N.A.R."/>
            <person name="Barrell B."/>
            <person name="Sullivan D.J."/>
            <person name="Berriman M."/>
        </authorList>
    </citation>
    <scope>NUCLEOTIDE SEQUENCE [LARGE SCALE GENOMIC DNA]</scope>
    <source>
        <strain evidence="6">CD36 / ATCC MYA-646 / CBS 7987 / NCPF 3949 / NRRL Y-17841</strain>
    </source>
</reference>
<evidence type="ECO:0000313" key="5">
    <source>
        <dbReference type="EMBL" id="CAX44000.1"/>
    </source>
</evidence>
<dbReference type="Pfam" id="PF01557">
    <property type="entry name" value="FAA_hydrolase"/>
    <property type="match status" value="1"/>
</dbReference>
<dbReference type="InterPro" id="IPR036663">
    <property type="entry name" value="Fumarylacetoacetase_C_sf"/>
</dbReference>
<dbReference type="eggNOG" id="KOG1535">
    <property type="taxonomic scope" value="Eukaryota"/>
</dbReference>
<dbReference type="VEuPathDB" id="FungiDB:CD36_22200"/>
<dbReference type="SUPFAM" id="SSF56529">
    <property type="entry name" value="FAH"/>
    <property type="match status" value="1"/>
</dbReference>
<evidence type="ECO:0000256" key="2">
    <source>
        <dbReference type="ARBA" id="ARBA00022723"/>
    </source>
</evidence>
<dbReference type="GO" id="GO:0046872">
    <property type="term" value="F:metal ion binding"/>
    <property type="evidence" value="ECO:0007669"/>
    <property type="project" value="UniProtKB-KW"/>
</dbReference>
<proteinExistence type="inferred from homology"/>
<dbReference type="HOGENOM" id="CLU_028458_2_1_1"/>
<dbReference type="OrthoDB" id="411064at2759"/>
<dbReference type="GO" id="GO:0050163">
    <property type="term" value="F:oxaloacetate tautomerase activity"/>
    <property type="evidence" value="ECO:0007669"/>
    <property type="project" value="UniProtKB-ARBA"/>
</dbReference>
<evidence type="ECO:0000313" key="4">
    <source>
        <dbReference type="CGD" id="CAL0000170521"/>
    </source>
</evidence>
<evidence type="ECO:0000313" key="6">
    <source>
        <dbReference type="Proteomes" id="UP000002605"/>
    </source>
</evidence>
<dbReference type="EMBL" id="FM992689">
    <property type="protein sequence ID" value="CAX44000.1"/>
    <property type="molecule type" value="Genomic_DNA"/>
</dbReference>
<dbReference type="RefSeq" id="XP_002418695.1">
    <property type="nucleotide sequence ID" value="XM_002418650.1"/>
</dbReference>
<dbReference type="Proteomes" id="UP000002605">
    <property type="component" value="Chromosome 2"/>
</dbReference>
<dbReference type="GeneID" id="8046554"/>
<dbReference type="AlphaFoldDB" id="B9WC78"/>
<dbReference type="PANTHER" id="PTHR11820">
    <property type="entry name" value="ACYLPYRUVASE"/>
    <property type="match status" value="1"/>
</dbReference>
<comment type="similarity">
    <text evidence="1">Belongs to the FAH family.</text>
</comment>
<evidence type="ECO:0000259" key="3">
    <source>
        <dbReference type="Pfam" id="PF01557"/>
    </source>
</evidence>
<sequence>MSWKRLIRFVARDGKIYRGEPIFTNTNYDVGKKYLAGEQQLKARVIKGTNIFENTIVTEEILEVVKLLGPLTPEDVPIVKCIGLNYMKHIEESGIPAPPYPPLFYKPRTCIADFNEPIPISKIAQVDQCDYEGELCVVIGKSGKNIDKENALEYVGGYVVGNDVSARTWQLDPKYAGGAPQWCFSKSFDKYAPLGPQLVSPSVIKDPSTLHLQTRVNGELRQDSPTSDLLFNVSEIIAFLSQSTTLEQGTVIMTGTPSGVAMGMKDQKYLQDGDEVEVYITQIGTLVNKMRFE</sequence>
<dbReference type="GO" id="GO:0006107">
    <property type="term" value="P:oxaloacetate metabolic process"/>
    <property type="evidence" value="ECO:0007669"/>
    <property type="project" value="UniProtKB-ARBA"/>
</dbReference>
<evidence type="ECO:0000256" key="1">
    <source>
        <dbReference type="ARBA" id="ARBA00010211"/>
    </source>
</evidence>
<dbReference type="GO" id="GO:0016787">
    <property type="term" value="F:hydrolase activity"/>
    <property type="evidence" value="ECO:0007669"/>
    <property type="project" value="UniProtKB-KW"/>
</dbReference>
<organism evidence="5 6">
    <name type="scientific">Candida dubliniensis (strain CD36 / ATCC MYA-646 / CBS 7987 / NCPF 3949 / NRRL Y-17841)</name>
    <name type="common">Yeast</name>
    <dbReference type="NCBI Taxonomy" id="573826"/>
    <lineage>
        <taxon>Eukaryota</taxon>
        <taxon>Fungi</taxon>
        <taxon>Dikarya</taxon>
        <taxon>Ascomycota</taxon>
        <taxon>Saccharomycotina</taxon>
        <taxon>Pichiomycetes</taxon>
        <taxon>Debaryomycetaceae</taxon>
        <taxon>Candida/Lodderomyces clade</taxon>
        <taxon>Candida</taxon>
    </lineage>
</organism>
<dbReference type="PANTHER" id="PTHR11820:SF100">
    <property type="entry name" value="FUMARYLACETOACETATE HYDROLASE FAMILY PROTEIN (AFU_ORTHOLOGUE AFUA_4G01490)"/>
    <property type="match status" value="1"/>
</dbReference>
<dbReference type="FunFam" id="3.90.850.10:FF:000002">
    <property type="entry name" value="2-hydroxyhepta-2,4-diene-1,7-dioate isomerase"/>
    <property type="match status" value="1"/>
</dbReference>
<protein>
    <submittedName>
        <fullName evidence="5">Fumarylacetoacetate hydrolase family protein, putative</fullName>
    </submittedName>
</protein>
<accession>B9WC78</accession>
<dbReference type="KEGG" id="cdu:CD36_22200"/>
<gene>
    <name evidence="4" type="ordered locus">Cd36_22200</name>
    <name evidence="5" type="ORF">CD36_22200</name>
</gene>
<dbReference type="CGD" id="CAL0000170521">
    <property type="gene designation" value="Cd36_22200"/>
</dbReference>
<name>B9WC78_CANDC</name>
<keyword evidence="5" id="KW-0378">Hydrolase</keyword>
<dbReference type="Gene3D" id="3.90.850.10">
    <property type="entry name" value="Fumarylacetoacetase-like, C-terminal domain"/>
    <property type="match status" value="1"/>
</dbReference>
<keyword evidence="6" id="KW-1185">Reference proteome</keyword>
<feature type="domain" description="Fumarylacetoacetase-like C-terminal" evidence="3">
    <location>
        <begin position="80"/>
        <end position="290"/>
    </location>
</feature>
<dbReference type="InterPro" id="IPR011234">
    <property type="entry name" value="Fumarylacetoacetase-like_C"/>
</dbReference>